<evidence type="ECO:0000256" key="1">
    <source>
        <dbReference type="SAM" id="MobiDB-lite"/>
    </source>
</evidence>
<dbReference type="RefSeq" id="WP_192281834.1">
    <property type="nucleotide sequence ID" value="NZ_JACZDF010000008.1"/>
</dbReference>
<proteinExistence type="predicted"/>
<evidence type="ECO:0008006" key="4">
    <source>
        <dbReference type="Google" id="ProtNLM"/>
    </source>
</evidence>
<protein>
    <recommendedName>
        <fullName evidence="4">Secreted protein</fullName>
    </recommendedName>
</protein>
<dbReference type="Proteomes" id="UP000642107">
    <property type="component" value="Unassembled WGS sequence"/>
</dbReference>
<evidence type="ECO:0000313" key="3">
    <source>
        <dbReference type="Proteomes" id="UP000642107"/>
    </source>
</evidence>
<gene>
    <name evidence="2" type="ORF">IGS67_12865</name>
</gene>
<feature type="region of interest" description="Disordered" evidence="1">
    <location>
        <begin position="74"/>
        <end position="139"/>
    </location>
</feature>
<feature type="compositionally biased region" description="Acidic residues" evidence="1">
    <location>
        <begin position="130"/>
        <end position="139"/>
    </location>
</feature>
<comment type="caution">
    <text evidence="2">The sequence shown here is derived from an EMBL/GenBank/DDBJ whole genome shotgun (WGS) entry which is preliminary data.</text>
</comment>
<keyword evidence="3" id="KW-1185">Reference proteome</keyword>
<dbReference type="EMBL" id="JACZDF010000008">
    <property type="protein sequence ID" value="MBD9700366.1"/>
    <property type="molecule type" value="Genomic_DNA"/>
</dbReference>
<accession>A0ABR9DTF9</accession>
<name>A0ABR9DTF9_9MICO</name>
<feature type="compositionally biased region" description="Basic and acidic residues" evidence="1">
    <location>
        <begin position="84"/>
        <end position="102"/>
    </location>
</feature>
<reference evidence="2 3" key="1">
    <citation type="submission" date="2020-09" db="EMBL/GenBank/DDBJ databases">
        <title>Flavimobilis rhizosphaerae sp. nov., isolated from rhizosphere soil of Spartina alterniflora.</title>
        <authorList>
            <person name="Hanqin C."/>
        </authorList>
    </citation>
    <scope>NUCLEOTIDE SEQUENCE [LARGE SCALE GENOMIC DNA]</scope>
    <source>
        <strain evidence="2 3">GY 10621</strain>
    </source>
</reference>
<evidence type="ECO:0000313" key="2">
    <source>
        <dbReference type="EMBL" id="MBD9700366.1"/>
    </source>
</evidence>
<sequence length="139" mass="14931">MKRLFWVAVGAGVTVLAVRKATELRERYSPPAVVDRAVKGATAQATTFVGRVREAAAAFGGDLAEARDRREAELHGALAAEGRAPADRTDARGQARHLREQARTAARWGAEPVDPASSGGDFPGRTTRIDDEDDLPYSF</sequence>
<organism evidence="2 3">
    <name type="scientific">Flavimobilis rhizosphaerae</name>
    <dbReference type="NCBI Taxonomy" id="2775421"/>
    <lineage>
        <taxon>Bacteria</taxon>
        <taxon>Bacillati</taxon>
        <taxon>Actinomycetota</taxon>
        <taxon>Actinomycetes</taxon>
        <taxon>Micrococcales</taxon>
        <taxon>Jonesiaceae</taxon>
        <taxon>Flavimobilis</taxon>
    </lineage>
</organism>